<dbReference type="AlphaFoldDB" id="A0A6B2H992"/>
<evidence type="ECO:0000313" key="1">
    <source>
        <dbReference type="EMBL" id="NDK55814.1"/>
    </source>
</evidence>
<proteinExistence type="predicted"/>
<name>A0A6B2H992_9BACT</name>
<dbReference type="RefSeq" id="WP_162345877.1">
    <property type="nucleotide sequence ID" value="NZ_JAAEAA010000008.1"/>
</dbReference>
<gene>
    <name evidence="1" type="ORF">GWO68_07795</name>
</gene>
<accession>A0A6B2H992</accession>
<sequence>MAASLHLQDYYVEKIVPEYHLFYTSFHYPLDHSQFKEAMLHIVDLINKHKLEYWLLDASSISFTLQDQRWAVESLGLLLRGTPLKCVAMVRREDLFLEMAAENMREKIYSLYGHQILLEHFLNTEDALNWLYPGVPLKKVLPAVRH</sequence>
<dbReference type="EMBL" id="JAAEAA010000008">
    <property type="protein sequence ID" value="NDK55814.1"/>
    <property type="molecule type" value="Genomic_DNA"/>
</dbReference>
<reference evidence="1 2" key="1">
    <citation type="submission" date="2020-01" db="EMBL/GenBank/DDBJ databases">
        <authorList>
            <person name="Kim M.K."/>
        </authorList>
    </citation>
    <scope>NUCLEOTIDE SEQUENCE [LARGE SCALE GENOMIC DNA]</scope>
    <source>
        <strain evidence="1 2">BT213</strain>
    </source>
</reference>
<keyword evidence="2" id="KW-1185">Reference proteome</keyword>
<dbReference type="Proteomes" id="UP000478546">
    <property type="component" value="Unassembled WGS sequence"/>
</dbReference>
<organism evidence="1 2">
    <name type="scientific">Pontibacter fetidus</name>
    <dbReference type="NCBI Taxonomy" id="2700082"/>
    <lineage>
        <taxon>Bacteria</taxon>
        <taxon>Pseudomonadati</taxon>
        <taxon>Bacteroidota</taxon>
        <taxon>Cytophagia</taxon>
        <taxon>Cytophagales</taxon>
        <taxon>Hymenobacteraceae</taxon>
        <taxon>Pontibacter</taxon>
    </lineage>
</organism>
<evidence type="ECO:0008006" key="3">
    <source>
        <dbReference type="Google" id="ProtNLM"/>
    </source>
</evidence>
<comment type="caution">
    <text evidence="1">The sequence shown here is derived from an EMBL/GenBank/DDBJ whole genome shotgun (WGS) entry which is preliminary data.</text>
</comment>
<protein>
    <recommendedName>
        <fullName evidence="3">SpoIIAA-like protein</fullName>
    </recommendedName>
</protein>
<evidence type="ECO:0000313" key="2">
    <source>
        <dbReference type="Proteomes" id="UP000478546"/>
    </source>
</evidence>